<dbReference type="GeneID" id="25032189"/>
<accession>S9Q1H7</accession>
<evidence type="ECO:0000256" key="4">
    <source>
        <dbReference type="ARBA" id="ARBA00022892"/>
    </source>
</evidence>
<dbReference type="OrthoDB" id="10252102at2759"/>
<keyword evidence="5 6" id="KW-0333">Golgi apparatus</keyword>
<keyword evidence="4 6" id="KW-0931">ER-Golgi transport</keyword>
<dbReference type="InterPro" id="IPR011012">
    <property type="entry name" value="Longin-like_dom_sf"/>
</dbReference>
<comment type="subcellular location">
    <subcellularLocation>
        <location evidence="6">Endoplasmic reticulum</location>
    </subcellularLocation>
    <subcellularLocation>
        <location evidence="6">Golgi apparatus</location>
        <location evidence="6">cis-Golgi network</location>
    </subcellularLocation>
    <subcellularLocation>
        <location evidence="1">Golgi apparatus</location>
    </subcellularLocation>
</comment>
<dbReference type="InterPro" id="IPR006722">
    <property type="entry name" value="Sedlin"/>
</dbReference>
<gene>
    <name evidence="7" type="ORF">SOCG_03217</name>
</gene>
<dbReference type="EMBL" id="KE503206">
    <property type="protein sequence ID" value="EPX74002.1"/>
    <property type="molecule type" value="Genomic_DNA"/>
</dbReference>
<name>S9Q1H7_SCHOY</name>
<comment type="similarity">
    <text evidence="6">Belongs to the TRAPP small subunits family.</text>
</comment>
<dbReference type="CDD" id="cd14825">
    <property type="entry name" value="TRAPPC2_sedlin"/>
    <property type="match status" value="1"/>
</dbReference>
<dbReference type="OMA" id="FFQELHE"/>
<dbReference type="GO" id="GO:0005794">
    <property type="term" value="C:Golgi apparatus"/>
    <property type="evidence" value="ECO:0007669"/>
    <property type="project" value="UniProtKB-SubCell"/>
</dbReference>
<dbReference type="SMART" id="SM01399">
    <property type="entry name" value="Sybindin"/>
    <property type="match status" value="1"/>
</dbReference>
<dbReference type="Proteomes" id="UP000016088">
    <property type="component" value="Unassembled WGS sequence"/>
</dbReference>
<evidence type="ECO:0000256" key="5">
    <source>
        <dbReference type="ARBA" id="ARBA00023034"/>
    </source>
</evidence>
<keyword evidence="3 6" id="KW-0256">Endoplasmic reticulum</keyword>
<organism evidence="7 8">
    <name type="scientific">Schizosaccharomyces octosporus (strain yFS286)</name>
    <name type="common">Fission yeast</name>
    <name type="synonym">Octosporomyces octosporus</name>
    <dbReference type="NCBI Taxonomy" id="483514"/>
    <lineage>
        <taxon>Eukaryota</taxon>
        <taxon>Fungi</taxon>
        <taxon>Dikarya</taxon>
        <taxon>Ascomycota</taxon>
        <taxon>Taphrinomycotina</taxon>
        <taxon>Schizosaccharomycetes</taxon>
        <taxon>Schizosaccharomycetales</taxon>
        <taxon>Schizosaccharomycetaceae</taxon>
        <taxon>Schizosaccharomyces</taxon>
    </lineage>
</organism>
<evidence type="ECO:0000256" key="6">
    <source>
        <dbReference type="RuleBase" id="RU366065"/>
    </source>
</evidence>
<proteinExistence type="inferred from homology"/>
<protein>
    <recommendedName>
        <fullName evidence="6">Trafficking protein particle complex subunit</fullName>
    </recommendedName>
</protein>
<dbReference type="HOGENOM" id="CLU_085828_0_0_1"/>
<dbReference type="Pfam" id="PF04628">
    <property type="entry name" value="Sedlin_N"/>
    <property type="match status" value="1"/>
</dbReference>
<evidence type="ECO:0000256" key="3">
    <source>
        <dbReference type="ARBA" id="ARBA00022824"/>
    </source>
</evidence>
<sequence length="138" mass="15791">MNMAAYVAIIGTKDNPVYELEIGGGSEKQDKSLGAHLNQFIVHASLDIVEQVQWTSNALYVRSIDQFHELYVSAYITPSNMKFMLLHHPQSSDGIKIFFQEIHELYIKTVMNPFYQPNESIKSQAFDLQVRSLARKLL</sequence>
<evidence type="ECO:0000256" key="2">
    <source>
        <dbReference type="ARBA" id="ARBA00022448"/>
    </source>
</evidence>
<evidence type="ECO:0000313" key="7">
    <source>
        <dbReference type="EMBL" id="EPX74002.1"/>
    </source>
</evidence>
<dbReference type="VEuPathDB" id="FungiDB:SOCG_03217"/>
<dbReference type="PANTHER" id="PTHR12403">
    <property type="entry name" value="TRAFFICKING PROTEIN PARTICLE COMPLEX SUBUNIT 2"/>
    <property type="match status" value="1"/>
</dbReference>
<dbReference type="GO" id="GO:0030008">
    <property type="term" value="C:TRAPP complex"/>
    <property type="evidence" value="ECO:0007669"/>
    <property type="project" value="UniProtKB-UniRule"/>
</dbReference>
<keyword evidence="2 6" id="KW-0813">Transport</keyword>
<dbReference type="InterPro" id="IPR007233">
    <property type="entry name" value="TRAPPC"/>
</dbReference>
<dbReference type="GO" id="GO:0006888">
    <property type="term" value="P:endoplasmic reticulum to Golgi vesicle-mediated transport"/>
    <property type="evidence" value="ECO:0007669"/>
    <property type="project" value="UniProtKB-UniRule"/>
</dbReference>
<dbReference type="Gene3D" id="3.30.450.70">
    <property type="match status" value="1"/>
</dbReference>
<dbReference type="eggNOG" id="KOG3487">
    <property type="taxonomic scope" value="Eukaryota"/>
</dbReference>
<reference evidence="7 8" key="1">
    <citation type="journal article" date="2011" name="Science">
        <title>Comparative functional genomics of the fission yeasts.</title>
        <authorList>
            <person name="Rhind N."/>
            <person name="Chen Z."/>
            <person name="Yassour M."/>
            <person name="Thompson D.A."/>
            <person name="Haas B.J."/>
            <person name="Habib N."/>
            <person name="Wapinski I."/>
            <person name="Roy S."/>
            <person name="Lin M.F."/>
            <person name="Heiman D.I."/>
            <person name="Young S.K."/>
            <person name="Furuya K."/>
            <person name="Guo Y."/>
            <person name="Pidoux A."/>
            <person name="Chen H.M."/>
            <person name="Robbertse B."/>
            <person name="Goldberg J.M."/>
            <person name="Aoki K."/>
            <person name="Bayne E.H."/>
            <person name="Berlin A.M."/>
            <person name="Desjardins C.A."/>
            <person name="Dobbs E."/>
            <person name="Dukaj L."/>
            <person name="Fan L."/>
            <person name="FitzGerald M.G."/>
            <person name="French C."/>
            <person name="Gujja S."/>
            <person name="Hansen K."/>
            <person name="Keifenheim D."/>
            <person name="Levin J.Z."/>
            <person name="Mosher R.A."/>
            <person name="Mueller C.A."/>
            <person name="Pfiffner J."/>
            <person name="Priest M."/>
            <person name="Russ C."/>
            <person name="Smialowska A."/>
            <person name="Swoboda P."/>
            <person name="Sykes S.M."/>
            <person name="Vaughn M."/>
            <person name="Vengrova S."/>
            <person name="Yoder R."/>
            <person name="Zeng Q."/>
            <person name="Allshire R."/>
            <person name="Baulcombe D."/>
            <person name="Birren B.W."/>
            <person name="Brown W."/>
            <person name="Ekwall K."/>
            <person name="Kellis M."/>
            <person name="Leatherwood J."/>
            <person name="Levin H."/>
            <person name="Margalit H."/>
            <person name="Martienssen R."/>
            <person name="Nieduszynski C.A."/>
            <person name="Spatafora J.W."/>
            <person name="Friedman N."/>
            <person name="Dalgaard J.Z."/>
            <person name="Baumann P."/>
            <person name="Niki H."/>
            <person name="Regev A."/>
            <person name="Nusbaum C."/>
        </authorList>
    </citation>
    <scope>NUCLEOTIDE SEQUENCE [LARGE SCALE GENOMIC DNA]</scope>
    <source>
        <strain evidence="8">yFS286</strain>
    </source>
</reference>
<dbReference type="GO" id="GO:0005783">
    <property type="term" value="C:endoplasmic reticulum"/>
    <property type="evidence" value="ECO:0007669"/>
    <property type="project" value="UniProtKB-SubCell"/>
</dbReference>
<dbReference type="SUPFAM" id="SSF64356">
    <property type="entry name" value="SNARE-like"/>
    <property type="match status" value="1"/>
</dbReference>
<comment type="subunit">
    <text evidence="6">Part of the multisubunit transport protein particle (TRAPP) complex.</text>
</comment>
<dbReference type="AlphaFoldDB" id="S9Q1H7"/>
<evidence type="ECO:0000313" key="8">
    <source>
        <dbReference type="Proteomes" id="UP000016088"/>
    </source>
</evidence>
<evidence type="ECO:0000256" key="1">
    <source>
        <dbReference type="ARBA" id="ARBA00004555"/>
    </source>
</evidence>
<dbReference type="RefSeq" id="XP_013017159.1">
    <property type="nucleotide sequence ID" value="XM_013161705.1"/>
</dbReference>
<keyword evidence="8" id="KW-1185">Reference proteome</keyword>